<dbReference type="PROSITE" id="PS51257">
    <property type="entry name" value="PROKAR_LIPOPROTEIN"/>
    <property type="match status" value="1"/>
</dbReference>
<accession>A0A1M7FT00</accession>
<keyword evidence="3" id="KW-1185">Reference proteome</keyword>
<dbReference type="RefSeq" id="WP_007817720.1">
    <property type="nucleotide sequence ID" value="NZ_FRCB01000004.1"/>
</dbReference>
<feature type="chain" id="PRO_5009925948" evidence="1">
    <location>
        <begin position="20"/>
        <end position="47"/>
    </location>
</feature>
<evidence type="ECO:0000313" key="2">
    <source>
        <dbReference type="EMBL" id="SHM07116.1"/>
    </source>
</evidence>
<feature type="signal peptide" evidence="1">
    <location>
        <begin position="1"/>
        <end position="19"/>
    </location>
</feature>
<dbReference type="AlphaFoldDB" id="A0A1M7FT00"/>
<protein>
    <submittedName>
        <fullName evidence="2">Uncharacterized protein</fullName>
    </submittedName>
</protein>
<reference evidence="2 3" key="1">
    <citation type="submission" date="2016-11" db="EMBL/GenBank/DDBJ databases">
        <authorList>
            <person name="Varghese N."/>
            <person name="Submissions S."/>
        </authorList>
    </citation>
    <scope>NUCLEOTIDE SEQUENCE [LARGE SCALE GENOMIC DNA]</scope>
    <source>
        <strain evidence="2 3">DSM 28249</strain>
    </source>
</reference>
<evidence type="ECO:0000313" key="3">
    <source>
        <dbReference type="Proteomes" id="UP000322545"/>
    </source>
</evidence>
<evidence type="ECO:0000256" key="1">
    <source>
        <dbReference type="SAM" id="SignalP"/>
    </source>
</evidence>
<gene>
    <name evidence="2" type="ORF">SAMN05443432_104315</name>
</gene>
<sequence>MTRTGLIALALAGSLPVLSACGPLVGAGAVVAADTVVEEQEGGEGLF</sequence>
<dbReference type="EMBL" id="FRCB01000004">
    <property type="protein sequence ID" value="SHM07116.1"/>
    <property type="molecule type" value="Genomic_DNA"/>
</dbReference>
<keyword evidence="1" id="KW-0732">Signal</keyword>
<dbReference type="Proteomes" id="UP000322545">
    <property type="component" value="Unassembled WGS sequence"/>
</dbReference>
<organism evidence="2 3">
    <name type="scientific">Roseovarius litoreus</name>
    <dbReference type="NCBI Taxonomy" id="1155722"/>
    <lineage>
        <taxon>Bacteria</taxon>
        <taxon>Pseudomonadati</taxon>
        <taxon>Pseudomonadota</taxon>
        <taxon>Alphaproteobacteria</taxon>
        <taxon>Rhodobacterales</taxon>
        <taxon>Roseobacteraceae</taxon>
        <taxon>Roseovarius</taxon>
    </lineage>
</organism>
<proteinExistence type="predicted"/>
<name>A0A1M7FT00_9RHOB</name>